<dbReference type="Pfam" id="PF00400">
    <property type="entry name" value="WD40"/>
    <property type="match status" value="2"/>
</dbReference>
<dbReference type="GO" id="GO:0070971">
    <property type="term" value="C:endoplasmic reticulum exit site"/>
    <property type="evidence" value="ECO:0007669"/>
    <property type="project" value="TreeGrafter"/>
</dbReference>
<evidence type="ECO:0000256" key="13">
    <source>
        <dbReference type="PROSITE-ProRule" id="PRU00221"/>
    </source>
</evidence>
<dbReference type="Gene3D" id="1.20.940.10">
    <property type="entry name" value="Functional domain of the splicing factor Prp18"/>
    <property type="match status" value="1"/>
</dbReference>
<dbReference type="InterPro" id="IPR040251">
    <property type="entry name" value="SEC31-like"/>
</dbReference>
<name>A0AAW2J9K0_9LAMI</name>
<evidence type="ECO:0000256" key="11">
    <source>
        <dbReference type="ARBA" id="ARBA00023329"/>
    </source>
</evidence>
<keyword evidence="8" id="KW-0931">ER-Golgi transport</keyword>
<dbReference type="Gene3D" id="2.130.10.10">
    <property type="entry name" value="YVTN repeat-like/Quinoprotein amine dehydrogenase"/>
    <property type="match status" value="2"/>
</dbReference>
<dbReference type="InterPro" id="IPR001680">
    <property type="entry name" value="WD40_rpt"/>
</dbReference>
<dbReference type="EMBL" id="JACGWM010001579">
    <property type="protein sequence ID" value="KAL0291419.1"/>
    <property type="molecule type" value="Genomic_DNA"/>
</dbReference>
<reference evidence="16" key="2">
    <citation type="journal article" date="2024" name="Plant">
        <title>Genomic evolution and insights into agronomic trait innovations of Sesamum species.</title>
        <authorList>
            <person name="Miao H."/>
            <person name="Wang L."/>
            <person name="Qu L."/>
            <person name="Liu H."/>
            <person name="Sun Y."/>
            <person name="Le M."/>
            <person name="Wang Q."/>
            <person name="Wei S."/>
            <person name="Zheng Y."/>
            <person name="Lin W."/>
            <person name="Duan Y."/>
            <person name="Cao H."/>
            <person name="Xiong S."/>
            <person name="Wang X."/>
            <person name="Wei L."/>
            <person name="Li C."/>
            <person name="Ma Q."/>
            <person name="Ju M."/>
            <person name="Zhao R."/>
            <person name="Li G."/>
            <person name="Mu C."/>
            <person name="Tian Q."/>
            <person name="Mei H."/>
            <person name="Zhang T."/>
            <person name="Gao T."/>
            <person name="Zhang H."/>
        </authorList>
    </citation>
    <scope>NUCLEOTIDE SEQUENCE</scope>
    <source>
        <strain evidence="16">KEN8</strain>
    </source>
</reference>
<evidence type="ECO:0000256" key="6">
    <source>
        <dbReference type="ARBA" id="ARBA00022737"/>
    </source>
</evidence>
<dbReference type="AlphaFoldDB" id="A0AAW2J9K0"/>
<sequence>MAGCIKMVNRSASTAFAPDGAYIAAGTMAGAVDLQFSSSANLDIFELDFVSDNRQLILAGTIPSSERFNRLSWQKSPANSEEYSLGLIAGGLVDGNIGLWNPQHLICSETSKKGSETSEKAFVGNLSRHRGPVRGLEFNSLTPNLLASGADEGDICIWDVSNPLEQVIFHHSSNISVISDIVSKTFRVSSSIGIAPLLEYYLTLSHTSCETIISRTVKESLIHCRRFNFISIVGAKFLKLGSGSATQGEISFLSWNSKVQHILASTSFNGTTVVWDLKKQKPVISFSDSIRRRCSVLQWHPDVATQLIVASDEDNSPSLRLWDMRNIMTPVKEFVGHTKGVIAMSWCPIDSSYLLTCAKDNRTICWDTVSGEIVAELPAGTNWNFDVHWYPKIPGVISASSFDGKVGIYNIEGSGRYGGEGDFGAAPLRAPKWYKRKAGVSFGFGGKLVSFHSAESPVGPSEVYVHNLVTEHGLITRSSEFEVAIQNGDRSALKLLCERKSQESESEEERETWGFMKVMFNEDGTARSKLLTHLGFSLPAEESNTLQNDLSEQVNALGLDESTTIKEGGLGNKESTLFATDNGEDFFNNLPSPRADTPLADSRGESVTEDDVQESQQEIDGQEESSDPSFDDAVQRALVVGDYKGAVAQCISANKLADALVIAHVGGVSLWESTRDQYLKTRHSPYLKVVAAMVNNDLMSLANTRPLKSWKETLALFCTTHGCCDTTAATLCYICAGNIDKTVEIWSKNLSAVHDGKPYVDRLQDLMEKTIIFALATGQKRFSASICKLVEKYAEILASQGLLTTAMEYLNLLGTEELSTELVILRDRIARSTEQEREIEKTVTYEASHLQSGPAYGDQSSYGHVDTSQRYFPDTAATQVQPTVPSSPYGENYQQPPAVSYGRGYNAPPSYQPVPQPNATQPAMFVPNPAAPAPMGNFPPPPVNSQPAAKFVPANPPLLRNVEQYQQPSTLGSQLYPGVVNPTYQAGPPGVPAYAANTSQVGPPPAQKTSQVLTPTPPSRGFMPVSSSGVQRPGMNPLQPPSPTQPAPVKAPVTPAAPPPTVQTVDTSNVPAQQKPVIATLTRLFNETTEALGGSRANPAKKREIEDNSKKLGALFAKLNSGDISKNAAEKLVQLCQALDSGDFGTALQIQVLLTTSDWDECNFWLATLKRMIKTRQNFR</sequence>
<keyword evidence="7" id="KW-0256">Endoplasmic reticulum</keyword>
<dbReference type="GO" id="GO:0005789">
    <property type="term" value="C:endoplasmic reticulum membrane"/>
    <property type="evidence" value="ECO:0007669"/>
    <property type="project" value="UniProtKB-SubCell"/>
</dbReference>
<gene>
    <name evidence="16" type="ORF">Scaly_2637600</name>
</gene>
<evidence type="ECO:0000256" key="5">
    <source>
        <dbReference type="ARBA" id="ARBA00022574"/>
    </source>
</evidence>
<dbReference type="GO" id="GO:0015031">
    <property type="term" value="P:protein transport"/>
    <property type="evidence" value="ECO:0007669"/>
    <property type="project" value="UniProtKB-KW"/>
</dbReference>
<evidence type="ECO:0000256" key="12">
    <source>
        <dbReference type="ARBA" id="ARBA00029433"/>
    </source>
</evidence>
<dbReference type="PROSITE" id="PS50082">
    <property type="entry name" value="WD_REPEATS_2"/>
    <property type="match status" value="2"/>
</dbReference>
<evidence type="ECO:0000256" key="14">
    <source>
        <dbReference type="SAM" id="MobiDB-lite"/>
    </source>
</evidence>
<protein>
    <submittedName>
        <fullName evidence="16">Protein transport protein SEC31B</fullName>
    </submittedName>
</protein>
<dbReference type="GO" id="GO:0007029">
    <property type="term" value="P:endoplasmic reticulum organization"/>
    <property type="evidence" value="ECO:0007669"/>
    <property type="project" value="TreeGrafter"/>
</dbReference>
<evidence type="ECO:0000256" key="4">
    <source>
        <dbReference type="ARBA" id="ARBA00022448"/>
    </source>
</evidence>
<feature type="compositionally biased region" description="Acidic residues" evidence="14">
    <location>
        <begin position="620"/>
        <end position="630"/>
    </location>
</feature>
<evidence type="ECO:0000256" key="9">
    <source>
        <dbReference type="ARBA" id="ARBA00022927"/>
    </source>
</evidence>
<feature type="region of interest" description="Disordered" evidence="14">
    <location>
        <begin position="990"/>
        <end position="1068"/>
    </location>
</feature>
<dbReference type="GO" id="GO:0005198">
    <property type="term" value="F:structural molecule activity"/>
    <property type="evidence" value="ECO:0007669"/>
    <property type="project" value="TreeGrafter"/>
</dbReference>
<dbReference type="InterPro" id="IPR015943">
    <property type="entry name" value="WD40/YVTN_repeat-like_dom_sf"/>
</dbReference>
<keyword evidence="9" id="KW-0653">Protein transport</keyword>
<evidence type="ECO:0000256" key="1">
    <source>
        <dbReference type="ARBA" id="ARBA00004156"/>
    </source>
</evidence>
<dbReference type="PROSITE" id="PS50294">
    <property type="entry name" value="WD_REPEATS_REGION"/>
    <property type="match status" value="1"/>
</dbReference>
<dbReference type="InterPro" id="IPR009917">
    <property type="entry name" value="SRA1/Sec31"/>
</dbReference>
<keyword evidence="5 13" id="KW-0853">WD repeat</keyword>
<comment type="similarity">
    <text evidence="3">Belongs to the WD repeat SEC31 family.</text>
</comment>
<evidence type="ECO:0000256" key="10">
    <source>
        <dbReference type="ARBA" id="ARBA00023136"/>
    </source>
</evidence>
<evidence type="ECO:0000313" key="16">
    <source>
        <dbReference type="EMBL" id="KAL0291419.1"/>
    </source>
</evidence>
<dbReference type="GO" id="GO:0090110">
    <property type="term" value="P:COPII-coated vesicle cargo loading"/>
    <property type="evidence" value="ECO:0007669"/>
    <property type="project" value="TreeGrafter"/>
</dbReference>
<accession>A0AAW2J9K0</accession>
<evidence type="ECO:0000256" key="7">
    <source>
        <dbReference type="ARBA" id="ARBA00022824"/>
    </source>
</evidence>
<feature type="region of interest" description="Disordered" evidence="14">
    <location>
        <begin position="846"/>
        <end position="867"/>
    </location>
</feature>
<dbReference type="FunFam" id="1.20.940.10:FF:000003">
    <property type="entry name" value="Protein transport protein SEC31 homolog B"/>
    <property type="match status" value="1"/>
</dbReference>
<organism evidence="16">
    <name type="scientific">Sesamum calycinum</name>
    <dbReference type="NCBI Taxonomy" id="2727403"/>
    <lineage>
        <taxon>Eukaryota</taxon>
        <taxon>Viridiplantae</taxon>
        <taxon>Streptophyta</taxon>
        <taxon>Embryophyta</taxon>
        <taxon>Tracheophyta</taxon>
        <taxon>Spermatophyta</taxon>
        <taxon>Magnoliopsida</taxon>
        <taxon>eudicotyledons</taxon>
        <taxon>Gunneridae</taxon>
        <taxon>Pentapetalae</taxon>
        <taxon>asterids</taxon>
        <taxon>lamiids</taxon>
        <taxon>Lamiales</taxon>
        <taxon>Pedaliaceae</taxon>
        <taxon>Sesamum</taxon>
    </lineage>
</organism>
<keyword evidence="4" id="KW-0813">Transport</keyword>
<comment type="subcellular location">
    <subcellularLocation>
        <location evidence="1">Cytoplasmic vesicle membrane</location>
    </subcellularLocation>
    <subcellularLocation>
        <location evidence="12">Endomembrane system</location>
        <topology evidence="12">Peripheral membrane protein</topology>
        <orientation evidence="12">Cytoplasmic side</orientation>
    </subcellularLocation>
    <subcellularLocation>
        <location evidence="2">Endoplasmic reticulum membrane</location>
    </subcellularLocation>
</comment>
<evidence type="ECO:0000256" key="3">
    <source>
        <dbReference type="ARBA" id="ARBA00009358"/>
    </source>
</evidence>
<dbReference type="GO" id="GO:0030127">
    <property type="term" value="C:COPII vesicle coat"/>
    <property type="evidence" value="ECO:0007669"/>
    <property type="project" value="TreeGrafter"/>
</dbReference>
<comment type="caution">
    <text evidence="16">The sequence shown here is derived from an EMBL/GenBank/DDBJ whole genome shotgun (WGS) entry which is preliminary data.</text>
</comment>
<evidence type="ECO:0000256" key="2">
    <source>
        <dbReference type="ARBA" id="ARBA00004586"/>
    </source>
</evidence>
<dbReference type="PANTHER" id="PTHR13923">
    <property type="entry name" value="SEC31-RELATED PROTEIN"/>
    <property type="match status" value="1"/>
</dbReference>
<dbReference type="SMART" id="SM00320">
    <property type="entry name" value="WD40"/>
    <property type="match status" value="6"/>
</dbReference>
<dbReference type="PANTHER" id="PTHR13923:SF11">
    <property type="entry name" value="SECRETORY 31, ISOFORM D"/>
    <property type="match status" value="1"/>
</dbReference>
<evidence type="ECO:0000259" key="15">
    <source>
        <dbReference type="Pfam" id="PF07304"/>
    </source>
</evidence>
<keyword evidence="6" id="KW-0677">Repeat</keyword>
<feature type="compositionally biased region" description="Polar residues" evidence="14">
    <location>
        <begin position="996"/>
        <end position="1014"/>
    </location>
</feature>
<dbReference type="SUPFAM" id="SSF50978">
    <property type="entry name" value="WD40 repeat-like"/>
    <property type="match status" value="1"/>
</dbReference>
<proteinExistence type="inferred from homology"/>
<feature type="domain" description="SRA1/Sec31" evidence="15">
    <location>
        <begin position="1044"/>
        <end position="1178"/>
    </location>
</feature>
<feature type="repeat" description="WD" evidence="13">
    <location>
        <begin position="126"/>
        <end position="162"/>
    </location>
</feature>
<reference evidence="16" key="1">
    <citation type="submission" date="2020-06" db="EMBL/GenBank/DDBJ databases">
        <authorList>
            <person name="Li T."/>
            <person name="Hu X."/>
            <person name="Zhang T."/>
            <person name="Song X."/>
            <person name="Zhang H."/>
            <person name="Dai N."/>
            <person name="Sheng W."/>
            <person name="Hou X."/>
            <person name="Wei L."/>
        </authorList>
    </citation>
    <scope>NUCLEOTIDE SEQUENCE</scope>
    <source>
        <strain evidence="16">KEN8</strain>
        <tissue evidence="16">Leaf</tissue>
    </source>
</reference>
<feature type="repeat" description="WD" evidence="13">
    <location>
        <begin position="334"/>
        <end position="376"/>
    </location>
</feature>
<dbReference type="Gene3D" id="1.25.40.1030">
    <property type="match status" value="1"/>
</dbReference>
<feature type="compositionally biased region" description="Polar residues" evidence="14">
    <location>
        <begin position="858"/>
        <end position="867"/>
    </location>
</feature>
<evidence type="ECO:0000256" key="8">
    <source>
        <dbReference type="ARBA" id="ARBA00022892"/>
    </source>
</evidence>
<dbReference type="InterPro" id="IPR036322">
    <property type="entry name" value="WD40_repeat_dom_sf"/>
</dbReference>
<keyword evidence="11" id="KW-0968">Cytoplasmic vesicle</keyword>
<dbReference type="Pfam" id="PF07304">
    <property type="entry name" value="SRA1"/>
    <property type="match status" value="1"/>
</dbReference>
<keyword evidence="10" id="KW-0472">Membrane</keyword>
<feature type="region of interest" description="Disordered" evidence="14">
    <location>
        <begin position="582"/>
        <end position="630"/>
    </location>
</feature>